<keyword evidence="2" id="KW-1185">Reference proteome</keyword>
<dbReference type="RefSeq" id="WP_256182550.1">
    <property type="nucleotide sequence ID" value="NZ_JANFYT010000220.1"/>
</dbReference>
<dbReference type="AlphaFoldDB" id="A0AAW5K4Z6"/>
<dbReference type="InterPro" id="IPR032466">
    <property type="entry name" value="Metal_Hydrolase"/>
</dbReference>
<reference evidence="1 2" key="1">
    <citation type="submission" date="2022-06" db="EMBL/GenBank/DDBJ databases">
        <title>Isolation of gut microbiota from human fecal samples.</title>
        <authorList>
            <person name="Pamer E.G."/>
            <person name="Barat B."/>
            <person name="Waligurski E."/>
            <person name="Medina S."/>
            <person name="Paddock L."/>
            <person name="Mostad J."/>
        </authorList>
    </citation>
    <scope>NUCLEOTIDE SEQUENCE [LARGE SCALE GENOMIC DNA]</scope>
    <source>
        <strain evidence="1 2">DFI.9.90</strain>
    </source>
</reference>
<comment type="caution">
    <text evidence="1">The sequence shown here is derived from an EMBL/GenBank/DDBJ whole genome shotgun (WGS) entry which is preliminary data.</text>
</comment>
<dbReference type="SUPFAM" id="SSF51556">
    <property type="entry name" value="Metallo-dependent hydrolases"/>
    <property type="match status" value="1"/>
</dbReference>
<sequence length="70" mass="8176">ADPRKESAAEELEKAFKFQNLAGLYINTARLHMYPCDERLFVLYDICKKYKRPIIFQAGLSMENNSLAKY</sequence>
<dbReference type="EMBL" id="JANFYT010000220">
    <property type="protein sequence ID" value="MCQ4815850.1"/>
    <property type="molecule type" value="Genomic_DNA"/>
</dbReference>
<feature type="non-terminal residue" evidence="1">
    <location>
        <position position="1"/>
    </location>
</feature>
<dbReference type="Gene3D" id="3.20.20.140">
    <property type="entry name" value="Metal-dependent hydrolases"/>
    <property type="match status" value="1"/>
</dbReference>
<accession>A0AAW5K4Z6</accession>
<gene>
    <name evidence="1" type="ORF">NE630_15595</name>
</gene>
<protein>
    <submittedName>
        <fullName evidence="1">Uncharacterized protein</fullName>
    </submittedName>
</protein>
<name>A0AAW5K4Z6_9BACT</name>
<evidence type="ECO:0000313" key="1">
    <source>
        <dbReference type="EMBL" id="MCQ4815850.1"/>
    </source>
</evidence>
<feature type="non-terminal residue" evidence="1">
    <location>
        <position position="70"/>
    </location>
</feature>
<evidence type="ECO:0000313" key="2">
    <source>
        <dbReference type="Proteomes" id="UP001205919"/>
    </source>
</evidence>
<organism evidence="1 2">
    <name type="scientific">Cloacibacillus evryensis</name>
    <dbReference type="NCBI Taxonomy" id="508460"/>
    <lineage>
        <taxon>Bacteria</taxon>
        <taxon>Thermotogati</taxon>
        <taxon>Synergistota</taxon>
        <taxon>Synergistia</taxon>
        <taxon>Synergistales</taxon>
        <taxon>Synergistaceae</taxon>
        <taxon>Cloacibacillus</taxon>
    </lineage>
</organism>
<dbReference type="Proteomes" id="UP001205919">
    <property type="component" value="Unassembled WGS sequence"/>
</dbReference>
<proteinExistence type="predicted"/>